<keyword evidence="4" id="KW-1185">Reference proteome</keyword>
<reference evidence="3" key="2">
    <citation type="submission" date="2013-07" db="EMBL/GenBank/DDBJ databases">
        <authorList>
            <consortium name="The Broad Institute Genome Sequencing Platform"/>
            <person name="Cuomo C."/>
            <person name="Litvintseva A."/>
            <person name="Chen Y."/>
            <person name="Heitman J."/>
            <person name="Sun S."/>
            <person name="Springer D."/>
            <person name="Dromer F."/>
            <person name="Young S.K."/>
            <person name="Zeng Q."/>
            <person name="Gargeya S."/>
            <person name="Fitzgerald M."/>
            <person name="Abouelleil A."/>
            <person name="Alvarado L."/>
            <person name="Berlin A.M."/>
            <person name="Chapman S.B."/>
            <person name="Dewar J."/>
            <person name="Goldberg J."/>
            <person name="Griggs A."/>
            <person name="Gujja S."/>
            <person name="Hansen M."/>
            <person name="Howarth C."/>
            <person name="Imamovic A."/>
            <person name="Larimer J."/>
            <person name="McCowan C."/>
            <person name="Murphy C."/>
            <person name="Pearson M."/>
            <person name="Priest M."/>
            <person name="Roberts A."/>
            <person name="Saif S."/>
            <person name="Shea T."/>
            <person name="Sykes S."/>
            <person name="Wortman J."/>
            <person name="Nusbaum C."/>
            <person name="Birren B."/>
        </authorList>
    </citation>
    <scope>NUCLEOTIDE SEQUENCE</scope>
    <source>
        <strain evidence="3">CBS 10117</strain>
    </source>
</reference>
<protein>
    <recommendedName>
        <fullName evidence="5">Biogenesis of lysosome-related organelles complex 1 subunit 5</fullName>
    </recommendedName>
</protein>
<dbReference type="RefSeq" id="XP_018265355.1">
    <property type="nucleotide sequence ID" value="XM_018405074.1"/>
</dbReference>
<sequence length="174" mass="19800">MPRKPKQTETASSQVSSSLDENDNQGPNLVGFLAETTKKIDEKYAKLARTALEESESNVADIKETYDQMVGVDHAQELNALYSEVIGPLNEQSEKYFELHKKVKLYNQDIEESVQKLYRTWKETNEAYRQDIGACERGIDKGINNEMKSSEIFKAAIGPIDGLHDDEHEKKNEM</sequence>
<dbReference type="OrthoDB" id="10614453at2759"/>
<dbReference type="EMBL" id="KI894028">
    <property type="protein sequence ID" value="OBR87513.1"/>
    <property type="molecule type" value="Genomic_DNA"/>
</dbReference>
<dbReference type="EMBL" id="CP144531">
    <property type="protein sequence ID" value="WWC59582.1"/>
    <property type="molecule type" value="Genomic_DNA"/>
</dbReference>
<name>A0A1A6ABU8_9TREE</name>
<evidence type="ECO:0000256" key="1">
    <source>
        <dbReference type="SAM" id="MobiDB-lite"/>
    </source>
</evidence>
<dbReference type="VEuPathDB" id="FungiDB:I303_01720"/>
<reference evidence="2" key="1">
    <citation type="submission" date="2013-07" db="EMBL/GenBank/DDBJ databases">
        <title>The Genome Sequence of Cryptococcus dejecticola CBS10117.</title>
        <authorList>
            <consortium name="The Broad Institute Genome Sequencing Platform"/>
            <person name="Cuomo C."/>
            <person name="Litvintseva A."/>
            <person name="Chen Y."/>
            <person name="Heitman J."/>
            <person name="Sun S."/>
            <person name="Springer D."/>
            <person name="Dromer F."/>
            <person name="Young S.K."/>
            <person name="Zeng Q."/>
            <person name="Gargeya S."/>
            <person name="Fitzgerald M."/>
            <person name="Abouelleil A."/>
            <person name="Alvarado L."/>
            <person name="Berlin A.M."/>
            <person name="Chapman S.B."/>
            <person name="Dewar J."/>
            <person name="Goldberg J."/>
            <person name="Griggs A."/>
            <person name="Gujja S."/>
            <person name="Hansen M."/>
            <person name="Howarth C."/>
            <person name="Imamovic A."/>
            <person name="Larimer J."/>
            <person name="McCowan C."/>
            <person name="Murphy C."/>
            <person name="Pearson M."/>
            <person name="Priest M."/>
            <person name="Roberts A."/>
            <person name="Saif S."/>
            <person name="Shea T."/>
            <person name="Sykes S."/>
            <person name="Wortman J."/>
            <person name="Nusbaum C."/>
            <person name="Birren B."/>
        </authorList>
    </citation>
    <scope>NUCLEOTIDE SEQUENCE [LARGE SCALE GENOMIC DNA]</scope>
    <source>
        <strain evidence="2">CBS 10117</strain>
    </source>
</reference>
<dbReference type="GeneID" id="28965419"/>
<dbReference type="Proteomes" id="UP000078595">
    <property type="component" value="Chromosome 2"/>
</dbReference>
<feature type="compositionally biased region" description="Polar residues" evidence="1">
    <location>
        <begin position="8"/>
        <end position="27"/>
    </location>
</feature>
<proteinExistence type="predicted"/>
<accession>A0A1A6ABU8</accession>
<feature type="region of interest" description="Disordered" evidence="1">
    <location>
        <begin position="1"/>
        <end position="29"/>
    </location>
</feature>
<evidence type="ECO:0000313" key="4">
    <source>
        <dbReference type="Proteomes" id="UP000078595"/>
    </source>
</evidence>
<dbReference type="KEGG" id="kdj:28965419"/>
<gene>
    <name evidence="2" type="ORF">I303_01720</name>
    <name evidence="3" type="ORF">I303_102139</name>
</gene>
<reference evidence="3" key="3">
    <citation type="submission" date="2024-02" db="EMBL/GenBank/DDBJ databases">
        <title>Comparative genomics of Cryptococcus and Kwoniella reveals pathogenesis evolution and contrasting modes of karyotype evolution via chromosome fusion or intercentromeric recombination.</title>
        <authorList>
            <person name="Coelho M.A."/>
            <person name="David-Palma M."/>
            <person name="Shea T."/>
            <person name="Bowers K."/>
            <person name="McGinley-Smith S."/>
            <person name="Mohammad A.W."/>
            <person name="Gnirke A."/>
            <person name="Yurkov A.M."/>
            <person name="Nowrousian M."/>
            <person name="Sun S."/>
            <person name="Cuomo C.A."/>
            <person name="Heitman J."/>
        </authorList>
    </citation>
    <scope>NUCLEOTIDE SEQUENCE</scope>
    <source>
        <strain evidence="3">CBS 10117</strain>
    </source>
</reference>
<evidence type="ECO:0000313" key="3">
    <source>
        <dbReference type="EMBL" id="WWC59582.1"/>
    </source>
</evidence>
<evidence type="ECO:0008006" key="5">
    <source>
        <dbReference type="Google" id="ProtNLM"/>
    </source>
</evidence>
<dbReference type="AlphaFoldDB" id="A0A1A6ABU8"/>
<organism evidence="2">
    <name type="scientific">Kwoniella dejecticola CBS 10117</name>
    <dbReference type="NCBI Taxonomy" id="1296121"/>
    <lineage>
        <taxon>Eukaryota</taxon>
        <taxon>Fungi</taxon>
        <taxon>Dikarya</taxon>
        <taxon>Basidiomycota</taxon>
        <taxon>Agaricomycotina</taxon>
        <taxon>Tremellomycetes</taxon>
        <taxon>Tremellales</taxon>
        <taxon>Cryptococcaceae</taxon>
        <taxon>Kwoniella</taxon>
    </lineage>
</organism>
<evidence type="ECO:0000313" key="2">
    <source>
        <dbReference type="EMBL" id="OBR87513.1"/>
    </source>
</evidence>